<dbReference type="AlphaFoldDB" id="A0AAV6VQF4"/>
<proteinExistence type="inferred from homology"/>
<evidence type="ECO:0000256" key="3">
    <source>
        <dbReference type="RuleBase" id="RU363034"/>
    </source>
</evidence>
<evidence type="ECO:0000256" key="2">
    <source>
        <dbReference type="ARBA" id="ARBA00024195"/>
    </source>
</evidence>
<evidence type="ECO:0000256" key="1">
    <source>
        <dbReference type="ARBA" id="ARBA00023157"/>
    </source>
</evidence>
<name>A0AAV6VQF4_9ARAC</name>
<dbReference type="InterPro" id="IPR043504">
    <property type="entry name" value="Peptidase_S1_PA_chymotrypsin"/>
</dbReference>
<feature type="chain" id="PRO_5043529433" description="Peptidase S1 domain-containing protein" evidence="5">
    <location>
        <begin position="21"/>
        <end position="391"/>
    </location>
</feature>
<evidence type="ECO:0000313" key="7">
    <source>
        <dbReference type="EMBL" id="KAG8198967.1"/>
    </source>
</evidence>
<dbReference type="GO" id="GO:0004252">
    <property type="term" value="F:serine-type endopeptidase activity"/>
    <property type="evidence" value="ECO:0007669"/>
    <property type="project" value="InterPro"/>
</dbReference>
<keyword evidence="3" id="KW-0720">Serine protease</keyword>
<feature type="domain" description="Peptidase S1" evidence="6">
    <location>
        <begin position="144"/>
        <end position="389"/>
    </location>
</feature>
<dbReference type="GO" id="GO:0006508">
    <property type="term" value="P:proteolysis"/>
    <property type="evidence" value="ECO:0007669"/>
    <property type="project" value="UniProtKB-KW"/>
</dbReference>
<keyword evidence="3" id="KW-0645">Protease</keyword>
<keyword evidence="8" id="KW-1185">Reference proteome</keyword>
<evidence type="ECO:0000259" key="6">
    <source>
        <dbReference type="PROSITE" id="PS50240"/>
    </source>
</evidence>
<dbReference type="InterPro" id="IPR001254">
    <property type="entry name" value="Trypsin_dom"/>
</dbReference>
<evidence type="ECO:0000256" key="4">
    <source>
        <dbReference type="SAM" id="MobiDB-lite"/>
    </source>
</evidence>
<dbReference type="SUPFAM" id="SSF50494">
    <property type="entry name" value="Trypsin-like serine proteases"/>
    <property type="match status" value="1"/>
</dbReference>
<dbReference type="InterPro" id="IPR001314">
    <property type="entry name" value="Peptidase_S1A"/>
</dbReference>
<dbReference type="Gene3D" id="2.40.10.10">
    <property type="entry name" value="Trypsin-like serine proteases"/>
    <property type="match status" value="1"/>
</dbReference>
<comment type="similarity">
    <text evidence="2">Belongs to the peptidase S1 family. CLIP subfamily.</text>
</comment>
<dbReference type="PANTHER" id="PTHR24256">
    <property type="entry name" value="TRYPTASE-RELATED"/>
    <property type="match status" value="1"/>
</dbReference>
<evidence type="ECO:0000256" key="5">
    <source>
        <dbReference type="SAM" id="SignalP"/>
    </source>
</evidence>
<keyword evidence="5" id="KW-0732">Signal</keyword>
<feature type="signal peptide" evidence="5">
    <location>
        <begin position="1"/>
        <end position="20"/>
    </location>
</feature>
<dbReference type="CDD" id="cd00190">
    <property type="entry name" value="Tryp_SPc"/>
    <property type="match status" value="1"/>
</dbReference>
<dbReference type="Proteomes" id="UP000827092">
    <property type="component" value="Unassembled WGS sequence"/>
</dbReference>
<sequence>MHRKQLICACLLVLAELICGQWHRNIRRPFRGQEFDYLDNQAPTRSSQCPMSSLCIFQSWCKEEIRGQPQNCGYTNNWQPKICCPVRTGRSRSTNPWTVPWGTRPSVSRYPEQPTHQTPPIYSPGRRDTKCGRPISKPAPRGFVIGGRNAEKGDWPWMVAFTIKKLRGALKCSGFLIDRQHVLSAAHCFEKGKRENYYSALIGHVNLKKSQEYDILRIHHHPDYKNGSFYNDIAVITLSRPVKGNNYNSICLPYSRQFINVTGMGTTIAGWGITDRAAGKTSQFLNELSGLEVVSNSNCSRSYRNAFAENYKRDFPNGITRGLLCAGILEEYGKATCKGDSGGPLMFEYSSQWYAIGIVSFDFRCGWPYLPGGFTRVSEYLDWIKKVRNDL</sequence>
<gene>
    <name evidence="7" type="ORF">JTE90_001767</name>
</gene>
<comment type="caution">
    <text evidence="7">The sequence shown here is derived from an EMBL/GenBank/DDBJ whole genome shotgun (WGS) entry which is preliminary data.</text>
</comment>
<dbReference type="PROSITE" id="PS50240">
    <property type="entry name" value="TRYPSIN_DOM"/>
    <property type="match status" value="1"/>
</dbReference>
<dbReference type="EMBL" id="JAFNEN010000033">
    <property type="protein sequence ID" value="KAG8198967.1"/>
    <property type="molecule type" value="Genomic_DNA"/>
</dbReference>
<organism evidence="7 8">
    <name type="scientific">Oedothorax gibbosus</name>
    <dbReference type="NCBI Taxonomy" id="931172"/>
    <lineage>
        <taxon>Eukaryota</taxon>
        <taxon>Metazoa</taxon>
        <taxon>Ecdysozoa</taxon>
        <taxon>Arthropoda</taxon>
        <taxon>Chelicerata</taxon>
        <taxon>Arachnida</taxon>
        <taxon>Araneae</taxon>
        <taxon>Araneomorphae</taxon>
        <taxon>Entelegynae</taxon>
        <taxon>Araneoidea</taxon>
        <taxon>Linyphiidae</taxon>
        <taxon>Erigoninae</taxon>
        <taxon>Oedothorax</taxon>
    </lineage>
</organism>
<dbReference type="PROSITE" id="PS00134">
    <property type="entry name" value="TRYPSIN_HIS"/>
    <property type="match status" value="1"/>
</dbReference>
<dbReference type="FunFam" id="2.40.10.10:FF:000068">
    <property type="entry name" value="transmembrane protease serine 2"/>
    <property type="match status" value="1"/>
</dbReference>
<keyword evidence="3" id="KW-0378">Hydrolase</keyword>
<dbReference type="PROSITE" id="PS00135">
    <property type="entry name" value="TRYPSIN_SER"/>
    <property type="match status" value="1"/>
</dbReference>
<dbReference type="Pfam" id="PF00089">
    <property type="entry name" value="Trypsin"/>
    <property type="match status" value="1"/>
</dbReference>
<accession>A0AAV6VQF4</accession>
<dbReference type="InterPro" id="IPR033116">
    <property type="entry name" value="TRYPSIN_SER"/>
</dbReference>
<dbReference type="InterPro" id="IPR009003">
    <property type="entry name" value="Peptidase_S1_PA"/>
</dbReference>
<reference evidence="7 8" key="1">
    <citation type="journal article" date="2022" name="Nat. Ecol. Evol.">
        <title>A masculinizing supergene underlies an exaggerated male reproductive morph in a spider.</title>
        <authorList>
            <person name="Hendrickx F."/>
            <person name="De Corte Z."/>
            <person name="Sonet G."/>
            <person name="Van Belleghem S.M."/>
            <person name="Kostlbacher S."/>
            <person name="Vangestel C."/>
        </authorList>
    </citation>
    <scope>NUCLEOTIDE SEQUENCE [LARGE SCALE GENOMIC DNA]</scope>
    <source>
        <strain evidence="7">W744_W776</strain>
    </source>
</reference>
<dbReference type="SMART" id="SM00020">
    <property type="entry name" value="Tryp_SPc"/>
    <property type="match status" value="1"/>
</dbReference>
<keyword evidence="1" id="KW-1015">Disulfide bond</keyword>
<evidence type="ECO:0000313" key="8">
    <source>
        <dbReference type="Proteomes" id="UP000827092"/>
    </source>
</evidence>
<dbReference type="InterPro" id="IPR051487">
    <property type="entry name" value="Ser/Thr_Proteases_Immune/Dev"/>
</dbReference>
<dbReference type="PRINTS" id="PR00722">
    <property type="entry name" value="CHYMOTRYPSIN"/>
</dbReference>
<protein>
    <recommendedName>
        <fullName evidence="6">Peptidase S1 domain-containing protein</fullName>
    </recommendedName>
</protein>
<feature type="region of interest" description="Disordered" evidence="4">
    <location>
        <begin position="95"/>
        <end position="133"/>
    </location>
</feature>
<dbReference type="InterPro" id="IPR018114">
    <property type="entry name" value="TRYPSIN_HIS"/>
</dbReference>